<protein>
    <submittedName>
        <fullName evidence="2">Peptidase family S66</fullName>
    </submittedName>
</protein>
<dbReference type="InterPro" id="IPR029062">
    <property type="entry name" value="Class_I_gatase-like"/>
</dbReference>
<evidence type="ECO:0000313" key="3">
    <source>
        <dbReference type="Proteomes" id="UP001215712"/>
    </source>
</evidence>
<dbReference type="EMBL" id="JAQJAN010000002">
    <property type="protein sequence ID" value="KAJ5738146.1"/>
    <property type="molecule type" value="Genomic_DNA"/>
</dbReference>
<dbReference type="InterPro" id="IPR040449">
    <property type="entry name" value="Peptidase_S66_N"/>
</dbReference>
<reference evidence="2" key="2">
    <citation type="submission" date="2023-01" db="EMBL/GenBank/DDBJ databases">
        <authorList>
            <person name="Petersen C."/>
        </authorList>
    </citation>
    <scope>NUCLEOTIDE SEQUENCE</scope>
    <source>
        <strain evidence="2">IBT 17514</strain>
    </source>
</reference>
<comment type="caution">
    <text evidence="2">The sequence shown here is derived from an EMBL/GenBank/DDBJ whole genome shotgun (WGS) entry which is preliminary data.</text>
</comment>
<dbReference type="Proteomes" id="UP001215712">
    <property type="component" value="Unassembled WGS sequence"/>
</dbReference>
<dbReference type="AlphaFoldDB" id="A0AAD6HU65"/>
<dbReference type="PANTHER" id="PTHR30237">
    <property type="entry name" value="MURAMOYLTETRAPEPTIDE CARBOXYPEPTIDASE"/>
    <property type="match status" value="1"/>
</dbReference>
<dbReference type="PANTHER" id="PTHR30237:SF4">
    <property type="entry name" value="LD-CARBOXYPEPTIDASE C-TERMINAL DOMAIN-CONTAINING PROTEIN"/>
    <property type="match status" value="1"/>
</dbReference>
<evidence type="ECO:0000259" key="1">
    <source>
        <dbReference type="Pfam" id="PF02016"/>
    </source>
</evidence>
<proteinExistence type="predicted"/>
<name>A0AAD6HU65_9EURO</name>
<gene>
    <name evidence="2" type="ORF">N7493_001301</name>
</gene>
<organism evidence="2 3">
    <name type="scientific">Penicillium malachiteum</name>
    <dbReference type="NCBI Taxonomy" id="1324776"/>
    <lineage>
        <taxon>Eukaryota</taxon>
        <taxon>Fungi</taxon>
        <taxon>Dikarya</taxon>
        <taxon>Ascomycota</taxon>
        <taxon>Pezizomycotina</taxon>
        <taxon>Eurotiomycetes</taxon>
        <taxon>Eurotiomycetidae</taxon>
        <taxon>Eurotiales</taxon>
        <taxon>Aspergillaceae</taxon>
        <taxon>Penicillium</taxon>
    </lineage>
</organism>
<dbReference type="Gene3D" id="3.40.50.10740">
    <property type="entry name" value="Class I glutamine amidotransferase-like"/>
    <property type="match status" value="1"/>
</dbReference>
<dbReference type="InterPro" id="IPR027478">
    <property type="entry name" value="LdcA_N"/>
</dbReference>
<accession>A0AAD6HU65</accession>
<evidence type="ECO:0000313" key="2">
    <source>
        <dbReference type="EMBL" id="KAJ5738146.1"/>
    </source>
</evidence>
<dbReference type="Pfam" id="PF02016">
    <property type="entry name" value="Peptidase_S66"/>
    <property type="match status" value="1"/>
</dbReference>
<keyword evidence="3" id="KW-1185">Reference proteome</keyword>
<reference evidence="2" key="1">
    <citation type="journal article" date="2023" name="IMA Fungus">
        <title>Comparative genomic study of the Penicillium genus elucidates a diverse pangenome and 15 lateral gene transfer events.</title>
        <authorList>
            <person name="Petersen C."/>
            <person name="Sorensen T."/>
            <person name="Nielsen M.R."/>
            <person name="Sondergaard T.E."/>
            <person name="Sorensen J.L."/>
            <person name="Fitzpatrick D.A."/>
            <person name="Frisvad J.C."/>
            <person name="Nielsen K.L."/>
        </authorList>
    </citation>
    <scope>NUCLEOTIDE SEQUENCE</scope>
    <source>
        <strain evidence="2">IBT 17514</strain>
    </source>
</reference>
<feature type="domain" description="LD-carboxypeptidase N-terminal" evidence="1">
    <location>
        <begin position="15"/>
        <end position="133"/>
    </location>
</feature>
<dbReference type="InterPro" id="IPR003507">
    <property type="entry name" value="S66_fam"/>
</dbReference>
<sequence length="144" mass="15847">MQTILPKALKRGDKIAFISPSARLNNILPIPLSRGKAYLESLGFEVEIIFSSAATTTISDSIRILCEDIHTAFRDTTVSAIICTIGGSHANKLLPFLDYNLIRSNPKIFMGYSDTTFLHCAIQAKTGLRTFYGPSVLTDFSDFP</sequence>
<dbReference type="SUPFAM" id="SSF52317">
    <property type="entry name" value="Class I glutamine amidotransferase-like"/>
    <property type="match status" value="1"/>
</dbReference>